<proteinExistence type="predicted"/>
<name>A0A6C0DVM7_9ZZZZ</name>
<evidence type="ECO:0000256" key="1">
    <source>
        <dbReference type="SAM" id="Coils"/>
    </source>
</evidence>
<reference evidence="3" key="1">
    <citation type="journal article" date="2020" name="Nature">
        <title>Giant virus diversity and host interactions through global metagenomics.</title>
        <authorList>
            <person name="Schulz F."/>
            <person name="Roux S."/>
            <person name="Paez-Espino D."/>
            <person name="Jungbluth S."/>
            <person name="Walsh D.A."/>
            <person name="Denef V.J."/>
            <person name="McMahon K.D."/>
            <person name="Konstantinidis K.T."/>
            <person name="Eloe-Fadrosh E.A."/>
            <person name="Kyrpides N.C."/>
            <person name="Woyke T."/>
        </authorList>
    </citation>
    <scope>NUCLEOTIDE SEQUENCE</scope>
    <source>
        <strain evidence="3">GVMAG-M-3300023174-68</strain>
    </source>
</reference>
<dbReference type="EMBL" id="MN739680">
    <property type="protein sequence ID" value="QHT20704.1"/>
    <property type="molecule type" value="Genomic_DNA"/>
</dbReference>
<organism evidence="3">
    <name type="scientific">viral metagenome</name>
    <dbReference type="NCBI Taxonomy" id="1070528"/>
    <lineage>
        <taxon>unclassified sequences</taxon>
        <taxon>metagenomes</taxon>
        <taxon>organismal metagenomes</taxon>
    </lineage>
</organism>
<keyword evidence="1" id="KW-0175">Coiled coil</keyword>
<keyword evidence="2" id="KW-0812">Transmembrane</keyword>
<sequence>MNKLSKIYYILYNRLLTDETRRKKFKMLCVFMFGCVCGFISKFVGKKCKGEIEIRNKLALLDKKNEELVELNNNLENVKSMLYELREQLEEKKMNC</sequence>
<evidence type="ECO:0000313" key="3">
    <source>
        <dbReference type="EMBL" id="QHT20704.1"/>
    </source>
</evidence>
<keyword evidence="2" id="KW-0472">Membrane</keyword>
<feature type="coiled-coil region" evidence="1">
    <location>
        <begin position="54"/>
        <end position="95"/>
    </location>
</feature>
<keyword evidence="2" id="KW-1133">Transmembrane helix</keyword>
<evidence type="ECO:0000256" key="2">
    <source>
        <dbReference type="SAM" id="Phobius"/>
    </source>
</evidence>
<dbReference type="AlphaFoldDB" id="A0A6C0DVM7"/>
<feature type="transmembrane region" description="Helical" evidence="2">
    <location>
        <begin position="25"/>
        <end position="45"/>
    </location>
</feature>
<accession>A0A6C0DVM7</accession>
<protein>
    <submittedName>
        <fullName evidence="3">Uncharacterized protein</fullName>
    </submittedName>
</protein>